<proteinExistence type="predicted"/>
<name>A0A6V7V059_MELEN</name>
<gene>
    <name evidence="1" type="ORF">MENT_LOCUS19544</name>
</gene>
<accession>A0A6V7V059</accession>
<dbReference type="AlphaFoldDB" id="A0A6V7V059"/>
<protein>
    <submittedName>
        <fullName evidence="1">Uncharacterized protein</fullName>
    </submittedName>
</protein>
<sequence length="70" mass="8095">METKRTLSEIRQSFDQGNRTLSRFQAAIEENKIQLSEIKQFLAYSQILYGKNITTPTEFCPSSHQLSNNL</sequence>
<dbReference type="Proteomes" id="UP000580250">
    <property type="component" value="Unassembled WGS sequence"/>
</dbReference>
<evidence type="ECO:0000313" key="2">
    <source>
        <dbReference type="Proteomes" id="UP000580250"/>
    </source>
</evidence>
<dbReference type="EMBL" id="CAJEWN010000137">
    <property type="protein sequence ID" value="CAD2168196.1"/>
    <property type="molecule type" value="Genomic_DNA"/>
</dbReference>
<reference evidence="1 2" key="1">
    <citation type="submission" date="2020-08" db="EMBL/GenBank/DDBJ databases">
        <authorList>
            <person name="Koutsovoulos G."/>
            <person name="Danchin GJ E."/>
        </authorList>
    </citation>
    <scope>NUCLEOTIDE SEQUENCE [LARGE SCALE GENOMIC DNA]</scope>
</reference>
<organism evidence="1 2">
    <name type="scientific">Meloidogyne enterolobii</name>
    <name type="common">Root-knot nematode worm</name>
    <name type="synonym">Meloidogyne mayaguensis</name>
    <dbReference type="NCBI Taxonomy" id="390850"/>
    <lineage>
        <taxon>Eukaryota</taxon>
        <taxon>Metazoa</taxon>
        <taxon>Ecdysozoa</taxon>
        <taxon>Nematoda</taxon>
        <taxon>Chromadorea</taxon>
        <taxon>Rhabditida</taxon>
        <taxon>Tylenchina</taxon>
        <taxon>Tylenchomorpha</taxon>
        <taxon>Tylenchoidea</taxon>
        <taxon>Meloidogynidae</taxon>
        <taxon>Meloidogyninae</taxon>
        <taxon>Meloidogyne</taxon>
    </lineage>
</organism>
<comment type="caution">
    <text evidence="1">The sequence shown here is derived from an EMBL/GenBank/DDBJ whole genome shotgun (WGS) entry which is preliminary data.</text>
</comment>
<evidence type="ECO:0000313" key="1">
    <source>
        <dbReference type="EMBL" id="CAD2168196.1"/>
    </source>
</evidence>